<protein>
    <recommendedName>
        <fullName evidence="4">DUF4184 family protein</fullName>
    </recommendedName>
</protein>
<feature type="transmembrane region" description="Helical" evidence="1">
    <location>
        <begin position="98"/>
        <end position="116"/>
    </location>
</feature>
<feature type="transmembrane region" description="Helical" evidence="1">
    <location>
        <begin position="282"/>
        <end position="302"/>
    </location>
</feature>
<feature type="transmembrane region" description="Helical" evidence="1">
    <location>
        <begin position="202"/>
        <end position="224"/>
    </location>
</feature>
<keyword evidence="1" id="KW-0472">Membrane</keyword>
<evidence type="ECO:0000256" key="1">
    <source>
        <dbReference type="SAM" id="Phobius"/>
    </source>
</evidence>
<dbReference type="InterPro" id="IPR025238">
    <property type="entry name" value="DUF4184"/>
</dbReference>
<keyword evidence="1" id="KW-1133">Transmembrane helix</keyword>
<organism evidence="2 3">
    <name type="scientific">Novipirellula galeiformis</name>
    <dbReference type="NCBI Taxonomy" id="2528004"/>
    <lineage>
        <taxon>Bacteria</taxon>
        <taxon>Pseudomonadati</taxon>
        <taxon>Planctomycetota</taxon>
        <taxon>Planctomycetia</taxon>
        <taxon>Pirellulales</taxon>
        <taxon>Pirellulaceae</taxon>
        <taxon>Novipirellula</taxon>
    </lineage>
</organism>
<dbReference type="Pfam" id="PF13803">
    <property type="entry name" value="DUF4184"/>
    <property type="match status" value="1"/>
</dbReference>
<keyword evidence="1" id="KW-0812">Transmembrane</keyword>
<gene>
    <name evidence="2" type="ORF">Pla52o_07540</name>
</gene>
<comment type="caution">
    <text evidence="2">The sequence shown here is derived from an EMBL/GenBank/DDBJ whole genome shotgun (WGS) entry which is preliminary data.</text>
</comment>
<keyword evidence="3" id="KW-1185">Reference proteome</keyword>
<evidence type="ECO:0000313" key="3">
    <source>
        <dbReference type="Proteomes" id="UP000316304"/>
    </source>
</evidence>
<dbReference type="OrthoDB" id="8481923at2"/>
<name>A0A5C6CVY9_9BACT</name>
<evidence type="ECO:0008006" key="4">
    <source>
        <dbReference type="Google" id="ProtNLM"/>
    </source>
</evidence>
<feature type="transmembrane region" description="Helical" evidence="1">
    <location>
        <begin position="68"/>
        <end position="86"/>
    </location>
</feature>
<accession>A0A5C6CVY9</accession>
<dbReference type="Proteomes" id="UP000316304">
    <property type="component" value="Unassembled WGS sequence"/>
</dbReference>
<sequence>MPGGTPDVLRPGIHREIAPLHARRRIGDTLILRASLPRVQGHCTDPMPFTVTHIAAAIPVAWFCRWRLPFSALAIGCAIPDIAAFYPHWVDYGATHSIRGVLTHCLPLGIAFYYLYQSLLKRPLADLLPRSLSERLWPWLNKPIDFSVTAIFAVIVCIAFGAATHVLWDSFTHGGRWGVKQFPVLSAPAFDWNDRVISWYSVLQHLSSLVFLPPLLLGFFLWVWQQPRDASQHNHFQLPRTVSWTAIAIMVLTMGIHVGWTRQQFPWKSFLQLTAYSVKQSGALMMIIILLYCVAMHVLWTLQAREAAPPTRDNR</sequence>
<evidence type="ECO:0000313" key="2">
    <source>
        <dbReference type="EMBL" id="TWU26899.1"/>
    </source>
</evidence>
<proteinExistence type="predicted"/>
<dbReference type="AlphaFoldDB" id="A0A5C6CVY9"/>
<dbReference type="EMBL" id="SJPT01000001">
    <property type="protein sequence ID" value="TWU26899.1"/>
    <property type="molecule type" value="Genomic_DNA"/>
</dbReference>
<reference evidence="2 3" key="1">
    <citation type="submission" date="2019-02" db="EMBL/GenBank/DDBJ databases">
        <title>Deep-cultivation of Planctomycetes and their phenomic and genomic characterization uncovers novel biology.</title>
        <authorList>
            <person name="Wiegand S."/>
            <person name="Jogler M."/>
            <person name="Boedeker C."/>
            <person name="Pinto D."/>
            <person name="Vollmers J."/>
            <person name="Rivas-Marin E."/>
            <person name="Kohn T."/>
            <person name="Peeters S.H."/>
            <person name="Heuer A."/>
            <person name="Rast P."/>
            <person name="Oberbeckmann S."/>
            <person name="Bunk B."/>
            <person name="Jeske O."/>
            <person name="Meyerdierks A."/>
            <person name="Storesund J.E."/>
            <person name="Kallscheuer N."/>
            <person name="Luecker S."/>
            <person name="Lage O.M."/>
            <person name="Pohl T."/>
            <person name="Merkel B.J."/>
            <person name="Hornburger P."/>
            <person name="Mueller R.-W."/>
            <person name="Bruemmer F."/>
            <person name="Labrenz M."/>
            <person name="Spormann A.M."/>
            <person name="Op Den Camp H."/>
            <person name="Overmann J."/>
            <person name="Amann R."/>
            <person name="Jetten M.S.M."/>
            <person name="Mascher T."/>
            <person name="Medema M.H."/>
            <person name="Devos D.P."/>
            <person name="Kaster A.-K."/>
            <person name="Ovreas L."/>
            <person name="Rohde M."/>
            <person name="Galperin M.Y."/>
            <person name="Jogler C."/>
        </authorList>
    </citation>
    <scope>NUCLEOTIDE SEQUENCE [LARGE SCALE GENOMIC DNA]</scope>
    <source>
        <strain evidence="2 3">Pla52o</strain>
    </source>
</reference>
<feature type="transmembrane region" description="Helical" evidence="1">
    <location>
        <begin position="244"/>
        <end position="262"/>
    </location>
</feature>
<feature type="transmembrane region" description="Helical" evidence="1">
    <location>
        <begin position="144"/>
        <end position="168"/>
    </location>
</feature>